<name>A0A919III8_9ACTN</name>
<dbReference type="RefSeq" id="WP_203742600.1">
    <property type="nucleotide sequence ID" value="NZ_BAAAUC010000047.1"/>
</dbReference>
<sequence length="98" mass="10614">MARLNLLLFLVTVALTVVAVIDCLVTDRDRVQHFPRNAWLALVVLCPVAGPIAWFRAGRTINTGPGAAGPALPTQAVPIGPDDDPEFLRMLAESIRNR</sequence>
<reference evidence="8" key="1">
    <citation type="submission" date="2021-01" db="EMBL/GenBank/DDBJ databases">
        <title>Whole genome shotgun sequence of Actinoplanes cyaneus NBRC 14990.</title>
        <authorList>
            <person name="Komaki H."/>
            <person name="Tamura T."/>
        </authorList>
    </citation>
    <scope>NUCLEOTIDE SEQUENCE</scope>
    <source>
        <strain evidence="8">NBRC 14990</strain>
    </source>
</reference>
<keyword evidence="9" id="KW-1185">Reference proteome</keyword>
<dbReference type="Pfam" id="PF13396">
    <property type="entry name" value="PLDc_N"/>
    <property type="match status" value="1"/>
</dbReference>
<evidence type="ECO:0000256" key="2">
    <source>
        <dbReference type="ARBA" id="ARBA00022475"/>
    </source>
</evidence>
<dbReference type="InterPro" id="IPR027379">
    <property type="entry name" value="CLS_N"/>
</dbReference>
<keyword evidence="4 6" id="KW-1133">Transmembrane helix</keyword>
<gene>
    <name evidence="8" type="ORF">Acy02nite_39890</name>
</gene>
<evidence type="ECO:0000313" key="9">
    <source>
        <dbReference type="Proteomes" id="UP000619479"/>
    </source>
</evidence>
<dbReference type="EMBL" id="BOMH01000030">
    <property type="protein sequence ID" value="GID66108.1"/>
    <property type="molecule type" value="Genomic_DNA"/>
</dbReference>
<accession>A0A919III8</accession>
<dbReference type="AlphaFoldDB" id="A0A919III8"/>
<protein>
    <recommendedName>
        <fullName evidence="7">Cardiolipin synthase N-terminal domain-containing protein</fullName>
    </recommendedName>
</protein>
<keyword evidence="2" id="KW-1003">Cell membrane</keyword>
<dbReference type="Proteomes" id="UP000619479">
    <property type="component" value="Unassembled WGS sequence"/>
</dbReference>
<evidence type="ECO:0000256" key="1">
    <source>
        <dbReference type="ARBA" id="ARBA00004651"/>
    </source>
</evidence>
<evidence type="ECO:0000256" key="5">
    <source>
        <dbReference type="ARBA" id="ARBA00023136"/>
    </source>
</evidence>
<keyword evidence="5 6" id="KW-0472">Membrane</keyword>
<feature type="transmembrane region" description="Helical" evidence="6">
    <location>
        <begin position="38"/>
        <end position="55"/>
    </location>
</feature>
<dbReference type="GO" id="GO:0005886">
    <property type="term" value="C:plasma membrane"/>
    <property type="evidence" value="ECO:0007669"/>
    <property type="project" value="UniProtKB-SubCell"/>
</dbReference>
<evidence type="ECO:0000256" key="4">
    <source>
        <dbReference type="ARBA" id="ARBA00022989"/>
    </source>
</evidence>
<evidence type="ECO:0000259" key="7">
    <source>
        <dbReference type="Pfam" id="PF13396"/>
    </source>
</evidence>
<organism evidence="8 9">
    <name type="scientific">Actinoplanes cyaneus</name>
    <dbReference type="NCBI Taxonomy" id="52696"/>
    <lineage>
        <taxon>Bacteria</taxon>
        <taxon>Bacillati</taxon>
        <taxon>Actinomycetota</taxon>
        <taxon>Actinomycetes</taxon>
        <taxon>Micromonosporales</taxon>
        <taxon>Micromonosporaceae</taxon>
        <taxon>Actinoplanes</taxon>
    </lineage>
</organism>
<keyword evidence="3 6" id="KW-0812">Transmembrane</keyword>
<evidence type="ECO:0000256" key="6">
    <source>
        <dbReference type="SAM" id="Phobius"/>
    </source>
</evidence>
<evidence type="ECO:0000256" key="3">
    <source>
        <dbReference type="ARBA" id="ARBA00022692"/>
    </source>
</evidence>
<comment type="caution">
    <text evidence="8">The sequence shown here is derived from an EMBL/GenBank/DDBJ whole genome shotgun (WGS) entry which is preliminary data.</text>
</comment>
<proteinExistence type="predicted"/>
<feature type="domain" description="Cardiolipin synthase N-terminal" evidence="7">
    <location>
        <begin position="14"/>
        <end position="59"/>
    </location>
</feature>
<evidence type="ECO:0000313" key="8">
    <source>
        <dbReference type="EMBL" id="GID66108.1"/>
    </source>
</evidence>
<comment type="subcellular location">
    <subcellularLocation>
        <location evidence="1">Cell membrane</location>
        <topology evidence="1">Multi-pass membrane protein</topology>
    </subcellularLocation>
</comment>